<proteinExistence type="predicted"/>
<evidence type="ECO:0000313" key="2">
    <source>
        <dbReference type="EMBL" id="QCD56501.1"/>
    </source>
</evidence>
<keyword evidence="1" id="KW-0472">Membrane</keyword>
<evidence type="ECO:0000313" key="3">
    <source>
        <dbReference type="Proteomes" id="UP000495940"/>
    </source>
</evidence>
<name>A0A6G5RFB5_9ACTN</name>
<dbReference type="Proteomes" id="UP000495940">
    <property type="component" value="Chromosome"/>
</dbReference>
<gene>
    <name evidence="2" type="ORF">CEB94_17770</name>
</gene>
<feature type="transmembrane region" description="Helical" evidence="1">
    <location>
        <begin position="49"/>
        <end position="67"/>
    </location>
</feature>
<organism evidence="2 3">
    <name type="scientific">Streptomyces hawaiiensis</name>
    <dbReference type="NCBI Taxonomy" id="67305"/>
    <lineage>
        <taxon>Bacteria</taxon>
        <taxon>Bacillati</taxon>
        <taxon>Actinomycetota</taxon>
        <taxon>Actinomycetes</taxon>
        <taxon>Kitasatosporales</taxon>
        <taxon>Streptomycetaceae</taxon>
        <taxon>Streptomyces</taxon>
    </lineage>
</organism>
<feature type="transmembrane region" description="Helical" evidence="1">
    <location>
        <begin position="21"/>
        <end position="43"/>
    </location>
</feature>
<keyword evidence="1" id="KW-1133">Transmembrane helix</keyword>
<dbReference type="EMBL" id="CP021978">
    <property type="protein sequence ID" value="QCD56501.1"/>
    <property type="molecule type" value="Genomic_DNA"/>
</dbReference>
<accession>A0A6G5RFB5</accession>
<reference evidence="2 3" key="1">
    <citation type="submission" date="2017-06" db="EMBL/GenBank/DDBJ databases">
        <title>Complete Genome Sequence of Streptomyces hawaiiensis NRRL 15010 and insights into acyldepsipeptides biosynthesis.</title>
        <authorList>
            <person name="Mariita R.M."/>
            <person name="Sello J.K."/>
        </authorList>
    </citation>
    <scope>NUCLEOTIDE SEQUENCE [LARGE SCALE GENOMIC DNA]</scope>
    <source>
        <strain evidence="2 3">ATCC 12236</strain>
    </source>
</reference>
<dbReference type="AlphaFoldDB" id="A0A6G5RFB5"/>
<dbReference type="KEGG" id="shaw:CEB94_17770"/>
<dbReference type="RefSeq" id="WP_175433127.1">
    <property type="nucleotide sequence ID" value="NZ_CP021978.1"/>
</dbReference>
<keyword evidence="3" id="KW-1185">Reference proteome</keyword>
<evidence type="ECO:0000256" key="1">
    <source>
        <dbReference type="SAM" id="Phobius"/>
    </source>
</evidence>
<sequence length="68" mass="7299">MRLAWFSWLARHFAEYGYSQGLSRAAIGTAAVLVTAALAWFALHRNRPAAVTAAGVVSALGIGWLAFH</sequence>
<protein>
    <submittedName>
        <fullName evidence="2">Uncharacterized protein</fullName>
    </submittedName>
</protein>
<keyword evidence="1" id="KW-0812">Transmembrane</keyword>